<dbReference type="GO" id="GO:0000290">
    <property type="term" value="P:deadenylation-dependent decapping of nuclear-transcribed mRNA"/>
    <property type="evidence" value="ECO:0000318"/>
    <property type="project" value="GO_Central"/>
</dbReference>
<dbReference type="SUPFAM" id="SSF140586">
    <property type="entry name" value="Dcp2 domain-like"/>
    <property type="match status" value="1"/>
</dbReference>
<dbReference type="InterPro" id="IPR044099">
    <property type="entry name" value="Dcp2_NUDIX"/>
</dbReference>
<dbReference type="SUPFAM" id="SSF55811">
    <property type="entry name" value="Nudix"/>
    <property type="match status" value="1"/>
</dbReference>
<dbReference type="GO" id="GO:0000184">
    <property type="term" value="P:nuclear-transcribed mRNA catabolic process, nonsense-mediated decay"/>
    <property type="evidence" value="ECO:0007669"/>
    <property type="project" value="InterPro"/>
</dbReference>
<evidence type="ECO:0000256" key="6">
    <source>
        <dbReference type="ARBA" id="ARBA00022801"/>
    </source>
</evidence>
<dbReference type="Proteomes" id="UP000015101">
    <property type="component" value="Unassembled WGS sequence"/>
</dbReference>
<dbReference type="Pfam" id="PF00293">
    <property type="entry name" value="NUDIX"/>
    <property type="match status" value="1"/>
</dbReference>
<dbReference type="Gene3D" id="3.90.79.10">
    <property type="entry name" value="Nucleoside Triphosphate Pyrophosphohydrolase"/>
    <property type="match status" value="1"/>
</dbReference>
<feature type="coiled-coil region" evidence="11">
    <location>
        <begin position="270"/>
        <end position="309"/>
    </location>
</feature>
<dbReference type="KEGG" id="hro:HELRODRAFT_159700"/>
<dbReference type="CDD" id="cd03672">
    <property type="entry name" value="NUDIX_Dcp2p_Nudt20"/>
    <property type="match status" value="1"/>
</dbReference>
<evidence type="ECO:0000256" key="11">
    <source>
        <dbReference type="SAM" id="Coils"/>
    </source>
</evidence>
<dbReference type="GO" id="GO:0003723">
    <property type="term" value="F:RNA binding"/>
    <property type="evidence" value="ECO:0007669"/>
    <property type="project" value="UniProtKB-KW"/>
</dbReference>
<dbReference type="InterPro" id="IPR020084">
    <property type="entry name" value="NUDIX_hydrolase_CS"/>
</dbReference>
<feature type="domain" description="Nudix hydrolase" evidence="12">
    <location>
        <begin position="133"/>
        <end position="262"/>
    </location>
</feature>
<dbReference type="OrthoDB" id="18996at2759"/>
<dbReference type="GO" id="GO:0030145">
    <property type="term" value="F:manganese ion binding"/>
    <property type="evidence" value="ECO:0007669"/>
    <property type="project" value="InterPro"/>
</dbReference>
<evidence type="ECO:0000256" key="1">
    <source>
        <dbReference type="ARBA" id="ARBA00001936"/>
    </source>
</evidence>
<keyword evidence="6" id="KW-0378">Hydrolase</keyword>
<dbReference type="GO" id="GO:0140933">
    <property type="term" value="F:5'-(N(7)-methylguanosine 5'-triphospho)-[mRNA] hydrolase activity"/>
    <property type="evidence" value="ECO:0007669"/>
    <property type="project" value="UniProtKB-EC"/>
</dbReference>
<dbReference type="STRING" id="6412.T1EPB9"/>
<evidence type="ECO:0000256" key="7">
    <source>
        <dbReference type="ARBA" id="ARBA00022884"/>
    </source>
</evidence>
<comment type="similarity">
    <text evidence="3">Belongs to the Nudix hydrolase family. DCP2 subfamily.</text>
</comment>
<reference evidence="14" key="3">
    <citation type="submission" date="2015-06" db="UniProtKB">
        <authorList>
            <consortium name="EnsemblMetazoa"/>
        </authorList>
    </citation>
    <scope>IDENTIFICATION</scope>
</reference>
<dbReference type="GO" id="GO:0000932">
    <property type="term" value="C:P-body"/>
    <property type="evidence" value="ECO:0000318"/>
    <property type="project" value="GO_Central"/>
</dbReference>
<name>T1EPB9_HELRO</name>
<dbReference type="CTD" id="20198419"/>
<dbReference type="AlphaFoldDB" id="T1EPB9"/>
<reference evidence="15" key="1">
    <citation type="submission" date="2012-12" db="EMBL/GenBank/DDBJ databases">
        <authorList>
            <person name="Hellsten U."/>
            <person name="Grimwood J."/>
            <person name="Chapman J.A."/>
            <person name="Shapiro H."/>
            <person name="Aerts A."/>
            <person name="Otillar R.P."/>
            <person name="Terry A.Y."/>
            <person name="Boore J.L."/>
            <person name="Simakov O."/>
            <person name="Marletaz F."/>
            <person name="Cho S.-J."/>
            <person name="Edsinger-Gonzales E."/>
            <person name="Havlak P."/>
            <person name="Kuo D.-H."/>
            <person name="Larsson T."/>
            <person name="Lv J."/>
            <person name="Arendt D."/>
            <person name="Savage R."/>
            <person name="Osoegawa K."/>
            <person name="de Jong P."/>
            <person name="Lindberg D.R."/>
            <person name="Seaver E.C."/>
            <person name="Weisblat D.A."/>
            <person name="Putnam N.H."/>
            <person name="Grigoriev I.V."/>
            <person name="Rokhsar D.S."/>
        </authorList>
    </citation>
    <scope>NUCLEOTIDE SEQUENCE</scope>
</reference>
<keyword evidence="15" id="KW-1185">Reference proteome</keyword>
<dbReference type="RefSeq" id="XP_009009815.1">
    <property type="nucleotide sequence ID" value="XM_009011567.1"/>
</dbReference>
<evidence type="ECO:0000256" key="4">
    <source>
        <dbReference type="ARBA" id="ARBA00022490"/>
    </source>
</evidence>
<reference evidence="13 15" key="2">
    <citation type="journal article" date="2013" name="Nature">
        <title>Insights into bilaterian evolution from three spiralian genomes.</title>
        <authorList>
            <person name="Simakov O."/>
            <person name="Marletaz F."/>
            <person name="Cho S.J."/>
            <person name="Edsinger-Gonzales E."/>
            <person name="Havlak P."/>
            <person name="Hellsten U."/>
            <person name="Kuo D.H."/>
            <person name="Larsson T."/>
            <person name="Lv J."/>
            <person name="Arendt D."/>
            <person name="Savage R."/>
            <person name="Osoegawa K."/>
            <person name="de Jong P."/>
            <person name="Grimwood J."/>
            <person name="Chapman J.A."/>
            <person name="Shapiro H."/>
            <person name="Aerts A."/>
            <person name="Otillar R.P."/>
            <person name="Terry A.Y."/>
            <person name="Boore J.L."/>
            <person name="Grigoriev I.V."/>
            <person name="Lindberg D.R."/>
            <person name="Seaver E.C."/>
            <person name="Weisblat D.A."/>
            <person name="Putnam N.H."/>
            <person name="Rokhsar D.S."/>
        </authorList>
    </citation>
    <scope>NUCLEOTIDE SEQUENCE</scope>
</reference>
<dbReference type="FunFam" id="3.90.79.10:FF:000003">
    <property type="entry name" value="M7GpppN-mRNA hydrolase isoform 2"/>
    <property type="match status" value="1"/>
</dbReference>
<dbReference type="Gene3D" id="1.10.10.1050">
    <property type="entry name" value="Dcp2, box A domain"/>
    <property type="match status" value="1"/>
</dbReference>
<dbReference type="EMBL" id="KB095811">
    <property type="protein sequence ID" value="ESO13095.1"/>
    <property type="molecule type" value="Genomic_DNA"/>
</dbReference>
<dbReference type="SMART" id="SM01125">
    <property type="entry name" value="DCP2"/>
    <property type="match status" value="1"/>
</dbReference>
<dbReference type="InterPro" id="IPR000086">
    <property type="entry name" value="NUDIX_hydrolase_dom"/>
</dbReference>
<dbReference type="GeneID" id="20198419"/>
<evidence type="ECO:0000259" key="12">
    <source>
        <dbReference type="PROSITE" id="PS51462"/>
    </source>
</evidence>
<evidence type="ECO:0000256" key="9">
    <source>
        <dbReference type="ARBA" id="ARBA00047661"/>
    </source>
</evidence>
<dbReference type="Pfam" id="PF05026">
    <property type="entry name" value="DCP2"/>
    <property type="match status" value="1"/>
</dbReference>
<accession>T1EPB9</accession>
<dbReference type="InParanoid" id="T1EPB9"/>
<keyword evidence="11" id="KW-0175">Coiled coil</keyword>
<dbReference type="InterPro" id="IPR036189">
    <property type="entry name" value="DCP2_BoxA_sf"/>
</dbReference>
<dbReference type="PANTHER" id="PTHR23114:SF17">
    <property type="entry name" value="M7GPPPN-MRNA HYDROLASE"/>
    <property type="match status" value="1"/>
</dbReference>
<dbReference type="PROSITE" id="PS51462">
    <property type="entry name" value="NUDIX"/>
    <property type="match status" value="1"/>
</dbReference>
<evidence type="ECO:0000313" key="13">
    <source>
        <dbReference type="EMBL" id="ESO13095.1"/>
    </source>
</evidence>
<dbReference type="InterPro" id="IPR015797">
    <property type="entry name" value="NUDIX_hydrolase-like_dom_sf"/>
</dbReference>
<comment type="subcellular location">
    <subcellularLocation>
        <location evidence="2">Cytoplasm</location>
    </subcellularLocation>
</comment>
<keyword evidence="4" id="KW-0963">Cytoplasm</keyword>
<sequence>MNSSAGNKDEMNFQYADAYVFHEIDYYRRKNPNDFEENVDEKVLNESEKIIPKEIRRFLINIPEYELKNKVRIFYHTEQAYWYYTDFYVKDNSELMGLTLKEFARQMFYSCECLSGHLENINASYQLWEKYRNEIPTYGAILLDPTLQFCLLLQGFSTKAKWGFAKGKVDEDEEPVHCAIREVKEETGFDISKNLDPNNFLEYRVREKSCRLYIVSDVPMDTKFEPKTRMEVKGYSWFPVEHLPCHGKETSSEIRLLKPVEEFYPIIPFVRNLRERISEMKERQLKEELKQQQRQRQQQVKQNEDIENMALKRFNHPSTRDQVPLAARMFFTNFMLSPVESLEIRLYKFD</sequence>
<evidence type="ECO:0000256" key="3">
    <source>
        <dbReference type="ARBA" id="ARBA00005279"/>
    </source>
</evidence>
<evidence type="ECO:0000256" key="8">
    <source>
        <dbReference type="ARBA" id="ARBA00023211"/>
    </source>
</evidence>
<organism evidence="14 15">
    <name type="scientific">Helobdella robusta</name>
    <name type="common">Californian leech</name>
    <dbReference type="NCBI Taxonomy" id="6412"/>
    <lineage>
        <taxon>Eukaryota</taxon>
        <taxon>Metazoa</taxon>
        <taxon>Spiralia</taxon>
        <taxon>Lophotrochozoa</taxon>
        <taxon>Annelida</taxon>
        <taxon>Clitellata</taxon>
        <taxon>Hirudinea</taxon>
        <taxon>Rhynchobdellida</taxon>
        <taxon>Glossiphoniidae</taxon>
        <taxon>Helobdella</taxon>
    </lineage>
</organism>
<evidence type="ECO:0000313" key="15">
    <source>
        <dbReference type="Proteomes" id="UP000015101"/>
    </source>
</evidence>
<evidence type="ECO:0000256" key="5">
    <source>
        <dbReference type="ARBA" id="ARBA00022723"/>
    </source>
</evidence>
<dbReference type="InterPro" id="IPR007722">
    <property type="entry name" value="DCP2_BoxA"/>
</dbReference>
<gene>
    <name evidence="14" type="primary">20198419</name>
    <name evidence="13" type="ORF">HELRODRAFT_159700</name>
</gene>
<evidence type="ECO:0000256" key="2">
    <source>
        <dbReference type="ARBA" id="ARBA00004496"/>
    </source>
</evidence>
<dbReference type="GO" id="GO:0005737">
    <property type="term" value="C:cytoplasm"/>
    <property type="evidence" value="ECO:0000318"/>
    <property type="project" value="GO_Central"/>
</dbReference>
<keyword evidence="7" id="KW-0694">RNA-binding</keyword>
<dbReference type="OMA" id="FWTKSSW"/>
<dbReference type="HOGENOM" id="CLU_792934_0_0_1"/>
<dbReference type="EMBL" id="AMQM01000312">
    <property type="status" value="NOT_ANNOTATED_CDS"/>
    <property type="molecule type" value="Genomic_DNA"/>
</dbReference>
<dbReference type="PROSITE" id="PS00893">
    <property type="entry name" value="NUDIX_BOX"/>
    <property type="match status" value="1"/>
</dbReference>
<dbReference type="EnsemblMetazoa" id="HelroT159700">
    <property type="protein sequence ID" value="HelroP159700"/>
    <property type="gene ID" value="HelroG159700"/>
</dbReference>
<evidence type="ECO:0000313" key="14">
    <source>
        <dbReference type="EnsemblMetazoa" id="HelroP159700"/>
    </source>
</evidence>
<keyword evidence="5" id="KW-0479">Metal-binding</keyword>
<evidence type="ECO:0000256" key="10">
    <source>
        <dbReference type="ARBA" id="ARBA00078183"/>
    </source>
</evidence>
<proteinExistence type="inferred from homology"/>
<dbReference type="eggNOG" id="KOG2937">
    <property type="taxonomic scope" value="Eukaryota"/>
</dbReference>
<protein>
    <recommendedName>
        <fullName evidence="10">mRNA-decapping enzyme 2</fullName>
    </recommendedName>
</protein>
<keyword evidence="8" id="KW-0464">Manganese</keyword>
<comment type="catalytic activity">
    <reaction evidence="9">
        <text>a 5'-end (N(7)-methyl 5'-triphosphoguanosine)-ribonucleoside in mRNA + H2O = N(7)-methyl-GDP + a 5'-end phospho-ribonucleoside in mRNA + 2 H(+)</text>
        <dbReference type="Rhea" id="RHEA:67484"/>
        <dbReference type="Rhea" id="RHEA-COMP:15692"/>
        <dbReference type="Rhea" id="RHEA-COMP:17167"/>
        <dbReference type="ChEBI" id="CHEBI:15377"/>
        <dbReference type="ChEBI" id="CHEBI:15378"/>
        <dbReference type="ChEBI" id="CHEBI:63714"/>
        <dbReference type="ChEBI" id="CHEBI:138282"/>
        <dbReference type="ChEBI" id="CHEBI:156461"/>
        <dbReference type="EC" id="3.6.1.62"/>
    </reaction>
    <physiologicalReaction direction="left-to-right" evidence="9">
        <dbReference type="Rhea" id="RHEA:67485"/>
    </physiologicalReaction>
</comment>
<comment type="cofactor">
    <cofactor evidence="1">
        <name>Mn(2+)</name>
        <dbReference type="ChEBI" id="CHEBI:29035"/>
    </cofactor>
</comment>
<dbReference type="PANTHER" id="PTHR23114">
    <property type="entry name" value="M7GPPPN-MRNA HYDROLASE"/>
    <property type="match status" value="1"/>
</dbReference>